<proteinExistence type="predicted"/>
<feature type="region of interest" description="Disordered" evidence="1">
    <location>
        <begin position="41"/>
        <end position="65"/>
    </location>
</feature>
<gene>
    <name evidence="2" type="ORF">NDR86_13180</name>
</gene>
<keyword evidence="3" id="KW-1185">Reference proteome</keyword>
<sequence length="333" mass="36663">MSSGGDPADEGGQAIRTGFIQAMQSSAMMMNLLQRRGAESRSIAEYQQRQTDRATEQGRKDQIHGLQTRGYRDRAEKAQQLHDLEIAIKQARLTYDERADGRREAEHTATERRRDKIHGYQVQGYRAERNRKDAIHSQQVDGYTTRKAHAAHLHALDVEYKKLLIDGRRRAMGFTETLVDTPSPESATAAAAWAAARNTADLSDDHQQYCDAYTERYSEDTGENPADLIEAAPEDYQWVDDSEAGTDSDGSATTLQAMAGVAEELTFSTYAEHLHTEDLFDAGDNESAARDGAELHTAVEAAGLDGAVADTFDTSPAPEAQIPGTDLDTEIEP</sequence>
<accession>A0A9X2IW00</accession>
<feature type="compositionally biased region" description="Basic and acidic residues" evidence="1">
    <location>
        <begin position="50"/>
        <end position="63"/>
    </location>
</feature>
<dbReference type="EMBL" id="JAMRXG010000005">
    <property type="protein sequence ID" value="MCM6774427.1"/>
    <property type="molecule type" value="Genomic_DNA"/>
</dbReference>
<dbReference type="Proteomes" id="UP001139157">
    <property type="component" value="Unassembled WGS sequence"/>
</dbReference>
<reference evidence="2" key="1">
    <citation type="submission" date="2022-06" db="EMBL/GenBank/DDBJ databases">
        <title>Novel species in genus nocardia.</title>
        <authorList>
            <person name="Li F."/>
        </authorList>
    </citation>
    <scope>NUCLEOTIDE SEQUENCE</scope>
    <source>
        <strain evidence="2">CDC141</strain>
    </source>
</reference>
<dbReference type="AlphaFoldDB" id="A0A9X2IW00"/>
<dbReference type="RefSeq" id="WP_251911983.1">
    <property type="nucleotide sequence ID" value="NZ_JAMRXG010000005.1"/>
</dbReference>
<feature type="region of interest" description="Disordered" evidence="1">
    <location>
        <begin position="310"/>
        <end position="333"/>
    </location>
</feature>
<evidence type="ECO:0000313" key="3">
    <source>
        <dbReference type="Proteomes" id="UP001139157"/>
    </source>
</evidence>
<comment type="caution">
    <text evidence="2">The sequence shown here is derived from an EMBL/GenBank/DDBJ whole genome shotgun (WGS) entry which is preliminary data.</text>
</comment>
<evidence type="ECO:0000313" key="2">
    <source>
        <dbReference type="EMBL" id="MCM6774427.1"/>
    </source>
</evidence>
<evidence type="ECO:0000256" key="1">
    <source>
        <dbReference type="SAM" id="MobiDB-lite"/>
    </source>
</evidence>
<organism evidence="2 3">
    <name type="scientific">Nocardia pulmonis</name>
    <dbReference type="NCBI Taxonomy" id="2951408"/>
    <lineage>
        <taxon>Bacteria</taxon>
        <taxon>Bacillati</taxon>
        <taxon>Actinomycetota</taxon>
        <taxon>Actinomycetes</taxon>
        <taxon>Mycobacteriales</taxon>
        <taxon>Nocardiaceae</taxon>
        <taxon>Nocardia</taxon>
    </lineage>
</organism>
<protein>
    <submittedName>
        <fullName evidence="2">Uncharacterized protein</fullName>
    </submittedName>
</protein>
<name>A0A9X2IW00_9NOCA</name>